<evidence type="ECO:0000313" key="3">
    <source>
        <dbReference type="EMBL" id="NOU81799.1"/>
    </source>
</evidence>
<dbReference type="EMBL" id="WHOB01000069">
    <property type="protein sequence ID" value="NOU81799.1"/>
    <property type="molecule type" value="Genomic_DNA"/>
</dbReference>
<feature type="signal peptide" evidence="2">
    <location>
        <begin position="1"/>
        <end position="19"/>
    </location>
</feature>
<comment type="caution">
    <text evidence="3">The sequence shown here is derived from an EMBL/GenBank/DDBJ whole genome shotgun (WGS) entry which is preliminary data.</text>
</comment>
<organism evidence="3 4">
    <name type="scientific">Paenibacillus phytohabitans</name>
    <dbReference type="NCBI Taxonomy" id="2654978"/>
    <lineage>
        <taxon>Bacteria</taxon>
        <taxon>Bacillati</taxon>
        <taxon>Bacillota</taxon>
        <taxon>Bacilli</taxon>
        <taxon>Bacillales</taxon>
        <taxon>Paenibacillaceae</taxon>
        <taxon>Paenibacillus</taxon>
    </lineage>
</organism>
<evidence type="ECO:0008006" key="5">
    <source>
        <dbReference type="Google" id="ProtNLM"/>
    </source>
</evidence>
<dbReference type="RefSeq" id="WP_171719236.1">
    <property type="nucleotide sequence ID" value="NZ_WHOB01000069.1"/>
</dbReference>
<feature type="compositionally biased region" description="Low complexity" evidence="1">
    <location>
        <begin position="36"/>
        <end position="51"/>
    </location>
</feature>
<keyword evidence="2" id="KW-0732">Signal</keyword>
<protein>
    <recommendedName>
        <fullName evidence="5">YARHG domain-containing protein</fullName>
    </recommendedName>
</protein>
<dbReference type="PROSITE" id="PS51257">
    <property type="entry name" value="PROKAR_LIPOPROTEIN"/>
    <property type="match status" value="1"/>
</dbReference>
<name>A0ABX1YQ95_9BACL</name>
<evidence type="ECO:0000256" key="1">
    <source>
        <dbReference type="SAM" id="MobiDB-lite"/>
    </source>
</evidence>
<reference evidence="3 4" key="1">
    <citation type="submission" date="2019-10" db="EMBL/GenBank/DDBJ databases">
        <title>Description of Paenibacillus terricola sp. nov.</title>
        <authorList>
            <person name="Carlier A."/>
            <person name="Qi S."/>
        </authorList>
    </citation>
    <scope>NUCLEOTIDE SEQUENCE [LARGE SCALE GENOMIC DNA]</scope>
    <source>
        <strain evidence="3 4">LMG 31459</strain>
    </source>
</reference>
<gene>
    <name evidence="3" type="ORF">GC101_23335</name>
</gene>
<accession>A0ABX1YQ95</accession>
<sequence>MRIISLLLALMVIAGCSETGSNESAEPPEASVTSEAAAQSTAPQASPADATADFTGEVPEVSPEISDKYSGFLHMDAVQLNGQIYEVYYWNKGEFTYTQFAVVKDGKIVFDSKQAGIKIEGGNIWSEEDDLWAEALVQNNHATFLFSLMDNRPESSYIVVEEIDGVMQVTVNDNVSVNYEDTDQDGDEDLLASPFSGQLPLGPALVGVYELQGTRYVPDKTLTKQYAEDQLRLSEQEYKNNPTDLTLDSLLSAYLILEQRSFALTRFEEFYEWAGQRAGDGGFVDEYYDRLKKNETPEYFSGWMDKLEPLRTER</sequence>
<keyword evidence="4" id="KW-1185">Reference proteome</keyword>
<evidence type="ECO:0000313" key="4">
    <source>
        <dbReference type="Proteomes" id="UP000596857"/>
    </source>
</evidence>
<proteinExistence type="predicted"/>
<feature type="region of interest" description="Disordered" evidence="1">
    <location>
        <begin position="20"/>
        <end position="51"/>
    </location>
</feature>
<feature type="chain" id="PRO_5046050384" description="YARHG domain-containing protein" evidence="2">
    <location>
        <begin position="20"/>
        <end position="314"/>
    </location>
</feature>
<dbReference type="Proteomes" id="UP000596857">
    <property type="component" value="Unassembled WGS sequence"/>
</dbReference>
<evidence type="ECO:0000256" key="2">
    <source>
        <dbReference type="SAM" id="SignalP"/>
    </source>
</evidence>